<evidence type="ECO:0000259" key="1">
    <source>
        <dbReference type="Pfam" id="PF20586"/>
    </source>
</evidence>
<comment type="caution">
    <text evidence="2">The sequence shown here is derived from an EMBL/GenBank/DDBJ whole genome shotgun (WGS) entry which is preliminary data.</text>
</comment>
<proteinExistence type="predicted"/>
<evidence type="ECO:0000313" key="2">
    <source>
        <dbReference type="EMBL" id="GAI84837.1"/>
    </source>
</evidence>
<dbReference type="InterPro" id="IPR046738">
    <property type="entry name" value="DUF6788"/>
</dbReference>
<sequence>SIRIREVRCGKANCKKCPHKIYAYLRYRQGKKVKEKYLGVAREAQKKKYDPERNGKNIAEFVNEMFEESEKADLR</sequence>
<feature type="non-terminal residue" evidence="2">
    <location>
        <position position="1"/>
    </location>
</feature>
<dbReference type="Pfam" id="PF20586">
    <property type="entry name" value="DUF6788"/>
    <property type="match status" value="1"/>
</dbReference>
<feature type="domain" description="DUF6788" evidence="1">
    <location>
        <begin position="3"/>
        <end position="42"/>
    </location>
</feature>
<reference evidence="2" key="1">
    <citation type="journal article" date="2014" name="Front. Microbiol.">
        <title>High frequency of phylogenetically diverse reductive dehalogenase-homologous genes in deep subseafloor sedimentary metagenomes.</title>
        <authorList>
            <person name="Kawai M."/>
            <person name="Futagami T."/>
            <person name="Toyoda A."/>
            <person name="Takaki Y."/>
            <person name="Nishi S."/>
            <person name="Hori S."/>
            <person name="Arai W."/>
            <person name="Tsubouchi T."/>
            <person name="Morono Y."/>
            <person name="Uchiyama I."/>
            <person name="Ito T."/>
            <person name="Fujiyama A."/>
            <person name="Inagaki F."/>
            <person name="Takami H."/>
        </authorList>
    </citation>
    <scope>NUCLEOTIDE SEQUENCE</scope>
    <source>
        <strain evidence="2">Expedition CK06-06</strain>
    </source>
</reference>
<name>X1RVN9_9ZZZZ</name>
<organism evidence="2">
    <name type="scientific">marine sediment metagenome</name>
    <dbReference type="NCBI Taxonomy" id="412755"/>
    <lineage>
        <taxon>unclassified sequences</taxon>
        <taxon>metagenomes</taxon>
        <taxon>ecological metagenomes</taxon>
    </lineage>
</organism>
<dbReference type="AlphaFoldDB" id="X1RVN9"/>
<accession>X1RVN9</accession>
<gene>
    <name evidence="2" type="ORF">S12H4_19603</name>
</gene>
<dbReference type="EMBL" id="BARW01009821">
    <property type="protein sequence ID" value="GAI84837.1"/>
    <property type="molecule type" value="Genomic_DNA"/>
</dbReference>
<protein>
    <recommendedName>
        <fullName evidence="1">DUF6788 domain-containing protein</fullName>
    </recommendedName>
</protein>